<evidence type="ECO:0000313" key="5">
    <source>
        <dbReference type="Proteomes" id="UP001169719"/>
    </source>
</evidence>
<comment type="subcellular location">
    <subcellularLocation>
        <location evidence="1">Secreted</location>
    </subcellularLocation>
</comment>
<keyword evidence="5" id="KW-1185">Reference proteome</keyword>
<dbReference type="SUPFAM" id="SSF51120">
    <property type="entry name" value="beta-Roll"/>
    <property type="match status" value="1"/>
</dbReference>
<sequence>MFTKIYDELTATLDNPNLVELTNGDDDLNLTGSDVNLVNAKFGDDTISGGEGTDIIFGMNGDDVIGGGAGDDIIVGGIGADRLFGSSGNDIIVGRTDDAMIGGDNGFDILYLAAAPEDDGFFDYVTQARGIEAIVAYGQEDVSARVSLTSIQGQSQDDGDETTPDTDDTFIAVGLESLSLIGVHKFMEDGELSFSVEDIDGQEEQDYIELLNLDIFTELNLDLKAITFGGEENSVTIVTDMDLDDITAFDGVSLEDMSMDA</sequence>
<evidence type="ECO:0000256" key="1">
    <source>
        <dbReference type="ARBA" id="ARBA00004613"/>
    </source>
</evidence>
<dbReference type="InterPro" id="IPR011049">
    <property type="entry name" value="Serralysin-like_metalloprot_C"/>
</dbReference>
<proteinExistence type="predicted"/>
<evidence type="ECO:0000313" key="4">
    <source>
        <dbReference type="EMBL" id="MDN2482548.1"/>
    </source>
</evidence>
<name>A0ABT7Y3C4_9VIBR</name>
<keyword evidence="2" id="KW-0964">Secreted</keyword>
<evidence type="ECO:0008006" key="6">
    <source>
        <dbReference type="Google" id="ProtNLM"/>
    </source>
</evidence>
<evidence type="ECO:0000256" key="2">
    <source>
        <dbReference type="ARBA" id="ARBA00022525"/>
    </source>
</evidence>
<dbReference type="PANTHER" id="PTHR38340">
    <property type="entry name" value="S-LAYER PROTEIN"/>
    <property type="match status" value="1"/>
</dbReference>
<dbReference type="InterPro" id="IPR018511">
    <property type="entry name" value="Hemolysin-typ_Ca-bd_CS"/>
</dbReference>
<dbReference type="PRINTS" id="PR00313">
    <property type="entry name" value="CABNDNGRPT"/>
</dbReference>
<dbReference type="InterPro" id="IPR050557">
    <property type="entry name" value="RTX_toxin/Mannuronan_C5-epim"/>
</dbReference>
<dbReference type="PROSITE" id="PS00330">
    <property type="entry name" value="HEMOLYSIN_CALCIUM"/>
    <property type="match status" value="2"/>
</dbReference>
<protein>
    <recommendedName>
        <fullName evidence="6">Calcium-binding protein</fullName>
    </recommendedName>
</protein>
<organism evidence="4 5">
    <name type="scientific">Vibrio agarivorans</name>
    <dbReference type="NCBI Taxonomy" id="153622"/>
    <lineage>
        <taxon>Bacteria</taxon>
        <taxon>Pseudomonadati</taxon>
        <taxon>Pseudomonadota</taxon>
        <taxon>Gammaproteobacteria</taxon>
        <taxon>Vibrionales</taxon>
        <taxon>Vibrionaceae</taxon>
        <taxon>Vibrio</taxon>
    </lineage>
</organism>
<accession>A0ABT7Y3C4</accession>
<gene>
    <name evidence="4" type="ORF">QWJ08_14505</name>
</gene>
<dbReference type="Proteomes" id="UP001169719">
    <property type="component" value="Unassembled WGS sequence"/>
</dbReference>
<dbReference type="PANTHER" id="PTHR38340:SF1">
    <property type="entry name" value="S-LAYER PROTEIN"/>
    <property type="match status" value="1"/>
</dbReference>
<dbReference type="InterPro" id="IPR001343">
    <property type="entry name" value="Hemolysn_Ca-bd"/>
</dbReference>
<dbReference type="EMBL" id="JAUEOZ010000002">
    <property type="protein sequence ID" value="MDN2482548.1"/>
    <property type="molecule type" value="Genomic_DNA"/>
</dbReference>
<reference evidence="4" key="1">
    <citation type="submission" date="2024-05" db="EMBL/GenBank/DDBJ databases">
        <title>Genome Sequences of Four Agar- Degrading Marine Bacteria.</title>
        <authorList>
            <person name="Phillips E.K."/>
            <person name="Shaffer J.C."/>
            <person name="Henson M.W."/>
            <person name="Temperton B."/>
            <person name="Thrash C.J."/>
            <person name="Martin M.O."/>
        </authorList>
    </citation>
    <scope>NUCLEOTIDE SEQUENCE</scope>
    <source>
        <strain evidence="4">EKP203</strain>
    </source>
</reference>
<dbReference type="Gene3D" id="2.150.10.10">
    <property type="entry name" value="Serralysin-like metalloprotease, C-terminal"/>
    <property type="match status" value="1"/>
</dbReference>
<evidence type="ECO:0000256" key="3">
    <source>
        <dbReference type="ARBA" id="ARBA00022837"/>
    </source>
</evidence>
<comment type="caution">
    <text evidence="4">The sequence shown here is derived from an EMBL/GenBank/DDBJ whole genome shotgun (WGS) entry which is preliminary data.</text>
</comment>
<keyword evidence="3" id="KW-0106">Calcium</keyword>
<dbReference type="RefSeq" id="WP_289962621.1">
    <property type="nucleotide sequence ID" value="NZ_JAUEOZ010000002.1"/>
</dbReference>
<dbReference type="Pfam" id="PF00353">
    <property type="entry name" value="HemolysinCabind"/>
    <property type="match status" value="2"/>
</dbReference>